<dbReference type="Proteomes" id="UP000763641">
    <property type="component" value="Unassembled WGS sequence"/>
</dbReference>
<sequence>MRHLWVGLAGVALASCSKAPDGSGPGDATTSAGGVAFAYRYDFRLPGARISDAQEGHALACEQLRPGRCRITGMTYRVDPSGQVSASLDLRVASPIARRMGREGVRAIEQAGGALTGAEITGTDAAGDIAAAQMGKADARSDLADVDRQLARSDLPVAIRRDLTTRRASLIETRRVEDQAAVAAQASVATTPIGFTYRAGTGVGLTARLEEAGQAGYASLIWTLVTTLTLLAYLGPPLILLLLLALLWHRVGRRWWSRAFPQKAVD</sequence>
<accession>A0ABS2D5P9</accession>
<proteinExistence type="predicted"/>
<keyword evidence="3" id="KW-1185">Reference proteome</keyword>
<keyword evidence="1" id="KW-0812">Transmembrane</keyword>
<keyword evidence="1" id="KW-0472">Membrane</keyword>
<evidence type="ECO:0000313" key="3">
    <source>
        <dbReference type="Proteomes" id="UP000763641"/>
    </source>
</evidence>
<name>A0ABS2D5P9_9SPHN</name>
<dbReference type="EMBL" id="JAFEMC010000001">
    <property type="protein sequence ID" value="MBM6575868.1"/>
    <property type="molecule type" value="Genomic_DNA"/>
</dbReference>
<comment type="caution">
    <text evidence="2">The sequence shown here is derived from an EMBL/GenBank/DDBJ whole genome shotgun (WGS) entry which is preliminary data.</text>
</comment>
<evidence type="ECO:0000256" key="1">
    <source>
        <dbReference type="SAM" id="Phobius"/>
    </source>
</evidence>
<gene>
    <name evidence="2" type="ORF">ILT43_05745</name>
</gene>
<dbReference type="PROSITE" id="PS51257">
    <property type="entry name" value="PROKAR_LIPOPROTEIN"/>
    <property type="match status" value="1"/>
</dbReference>
<dbReference type="RefSeq" id="WP_204195981.1">
    <property type="nucleotide sequence ID" value="NZ_JAFEMC010000001.1"/>
</dbReference>
<protein>
    <recommendedName>
        <fullName evidence="4">DUF4349 domain-containing protein</fullName>
    </recommendedName>
</protein>
<organism evidence="2 3">
    <name type="scientific">Sphingomonas longa</name>
    <dbReference type="NCBI Taxonomy" id="2778730"/>
    <lineage>
        <taxon>Bacteria</taxon>
        <taxon>Pseudomonadati</taxon>
        <taxon>Pseudomonadota</taxon>
        <taxon>Alphaproteobacteria</taxon>
        <taxon>Sphingomonadales</taxon>
        <taxon>Sphingomonadaceae</taxon>
        <taxon>Sphingomonas</taxon>
    </lineage>
</organism>
<evidence type="ECO:0008006" key="4">
    <source>
        <dbReference type="Google" id="ProtNLM"/>
    </source>
</evidence>
<evidence type="ECO:0000313" key="2">
    <source>
        <dbReference type="EMBL" id="MBM6575868.1"/>
    </source>
</evidence>
<feature type="transmembrane region" description="Helical" evidence="1">
    <location>
        <begin position="220"/>
        <end position="248"/>
    </location>
</feature>
<reference evidence="2 3" key="1">
    <citation type="submission" date="2020-12" db="EMBL/GenBank/DDBJ databases">
        <title>Sphingomonas sp.</title>
        <authorList>
            <person name="Kim M.K."/>
        </authorList>
    </citation>
    <scope>NUCLEOTIDE SEQUENCE [LARGE SCALE GENOMIC DNA]</scope>
    <source>
        <strain evidence="2 3">BT552</strain>
    </source>
</reference>
<keyword evidence="1" id="KW-1133">Transmembrane helix</keyword>